<dbReference type="PANTHER" id="PTHR11188:SF176">
    <property type="entry name" value="ARRESTIN DOMAIN-CONTAINING PROTEIN 1"/>
    <property type="match status" value="1"/>
</dbReference>
<dbReference type="InterPro" id="IPR014752">
    <property type="entry name" value="Arrestin-like_C"/>
</dbReference>
<comment type="caution">
    <text evidence="4">The sequence shown here is derived from an EMBL/GenBank/DDBJ whole genome shotgun (WGS) entry which is preliminary data.</text>
</comment>
<dbReference type="SUPFAM" id="SSF81296">
    <property type="entry name" value="E set domains"/>
    <property type="match status" value="2"/>
</dbReference>
<dbReference type="InterPro" id="IPR050357">
    <property type="entry name" value="Arrestin_domain-protein"/>
</dbReference>
<dbReference type="Pfam" id="PF00339">
    <property type="entry name" value="Arrestin_N"/>
    <property type="match status" value="1"/>
</dbReference>
<organism evidence="4 5">
    <name type="scientific">Plakobranchus ocellatus</name>
    <dbReference type="NCBI Taxonomy" id="259542"/>
    <lineage>
        <taxon>Eukaryota</taxon>
        <taxon>Metazoa</taxon>
        <taxon>Spiralia</taxon>
        <taxon>Lophotrochozoa</taxon>
        <taxon>Mollusca</taxon>
        <taxon>Gastropoda</taxon>
        <taxon>Heterobranchia</taxon>
        <taxon>Euthyneura</taxon>
        <taxon>Panpulmonata</taxon>
        <taxon>Sacoglossa</taxon>
        <taxon>Placobranchoidea</taxon>
        <taxon>Plakobranchidae</taxon>
        <taxon>Plakobranchus</taxon>
    </lineage>
</organism>
<dbReference type="InterPro" id="IPR011022">
    <property type="entry name" value="Arrestin_C-like"/>
</dbReference>
<evidence type="ECO:0000313" key="5">
    <source>
        <dbReference type="Proteomes" id="UP000735302"/>
    </source>
</evidence>
<dbReference type="GO" id="GO:0015031">
    <property type="term" value="P:protein transport"/>
    <property type="evidence" value="ECO:0007669"/>
    <property type="project" value="TreeGrafter"/>
</dbReference>
<protein>
    <submittedName>
        <fullName evidence="4">Arrestin domain-containing protein 3-like</fullName>
    </submittedName>
</protein>
<dbReference type="Gene3D" id="2.60.40.640">
    <property type="match status" value="2"/>
</dbReference>
<feature type="region of interest" description="Disordered" evidence="2">
    <location>
        <begin position="324"/>
        <end position="349"/>
    </location>
</feature>
<dbReference type="SMART" id="SM01017">
    <property type="entry name" value="Arrestin_C"/>
    <property type="match status" value="1"/>
</dbReference>
<evidence type="ECO:0000256" key="2">
    <source>
        <dbReference type="SAM" id="MobiDB-lite"/>
    </source>
</evidence>
<reference evidence="4 5" key="1">
    <citation type="journal article" date="2021" name="Elife">
        <title>Chloroplast acquisition without the gene transfer in kleptoplastic sea slugs, Plakobranchus ocellatus.</title>
        <authorList>
            <person name="Maeda T."/>
            <person name="Takahashi S."/>
            <person name="Yoshida T."/>
            <person name="Shimamura S."/>
            <person name="Takaki Y."/>
            <person name="Nagai Y."/>
            <person name="Toyoda A."/>
            <person name="Suzuki Y."/>
            <person name="Arimoto A."/>
            <person name="Ishii H."/>
            <person name="Satoh N."/>
            <person name="Nishiyama T."/>
            <person name="Hasebe M."/>
            <person name="Maruyama T."/>
            <person name="Minagawa J."/>
            <person name="Obokata J."/>
            <person name="Shigenobu S."/>
        </authorList>
    </citation>
    <scope>NUCLEOTIDE SEQUENCE [LARGE SCALE GENOMIC DNA]</scope>
</reference>
<evidence type="ECO:0000256" key="1">
    <source>
        <dbReference type="ARBA" id="ARBA00005298"/>
    </source>
</evidence>
<dbReference type="Proteomes" id="UP000735302">
    <property type="component" value="Unassembled WGS sequence"/>
</dbReference>
<dbReference type="InterPro" id="IPR014756">
    <property type="entry name" value="Ig_E-set"/>
</dbReference>
<feature type="compositionally biased region" description="Pro residues" evidence="2">
    <location>
        <begin position="331"/>
        <end position="348"/>
    </location>
</feature>
<sequence length="430" mass="47945">MKLNDFEIRFDNPRGVFATGEDVSGSVFIKLAKPMKMRSLQLYFEGRAKSHWEVKRGRSKTDYKATENYINETVMLFGTGTSASEHPAGIHTYPFRLSLAQTLPSSFEGRRGYVRYFCKATINRPWKFDEHTKRAFTVIHHVDLNFEPTSGMPLWGEQEETIEGCCCTSGTVHARMTINKTGFVPGEPMAFTVDISNRSDSDVTGLELELRQVVRYTGYSDSVFSSGQPKFHTKTDSYPLFTGQFSVKRRSDGHLSRSVCVPALPPSRLDGCGIIDISYFVFMAPQLRWSQMKIEREVIIGSIPLQDMSMPPPDFSEVVTQQPGFIASSPSAPPAELAPPPYQEPPPSYEESVFGRVQIRDENDDVHTEGNMSWAPSYPYYHWDPNTRHFQMIATTQNAVLPPPPAPPAAGDGPNQAGDGGSQGPAINQL</sequence>
<feature type="domain" description="Arrestin C-terminal-like" evidence="3">
    <location>
        <begin position="168"/>
        <end position="305"/>
    </location>
</feature>
<dbReference type="Pfam" id="PF02752">
    <property type="entry name" value="Arrestin_C"/>
    <property type="match status" value="1"/>
</dbReference>
<dbReference type="PANTHER" id="PTHR11188">
    <property type="entry name" value="ARRESTIN DOMAIN CONTAINING PROTEIN"/>
    <property type="match status" value="1"/>
</dbReference>
<dbReference type="AlphaFoldDB" id="A0AAV4C136"/>
<dbReference type="GO" id="GO:0005737">
    <property type="term" value="C:cytoplasm"/>
    <property type="evidence" value="ECO:0007669"/>
    <property type="project" value="TreeGrafter"/>
</dbReference>
<feature type="region of interest" description="Disordered" evidence="2">
    <location>
        <begin position="398"/>
        <end position="430"/>
    </location>
</feature>
<dbReference type="EMBL" id="BLXT01005682">
    <property type="protein sequence ID" value="GFO25057.1"/>
    <property type="molecule type" value="Genomic_DNA"/>
</dbReference>
<evidence type="ECO:0000259" key="3">
    <source>
        <dbReference type="SMART" id="SM01017"/>
    </source>
</evidence>
<keyword evidence="5" id="KW-1185">Reference proteome</keyword>
<proteinExistence type="inferred from homology"/>
<comment type="similarity">
    <text evidence="1">Belongs to the arrestin family.</text>
</comment>
<evidence type="ECO:0000313" key="4">
    <source>
        <dbReference type="EMBL" id="GFO25057.1"/>
    </source>
</evidence>
<gene>
    <name evidence="4" type="ORF">PoB_005156200</name>
</gene>
<dbReference type="InterPro" id="IPR011021">
    <property type="entry name" value="Arrestin-like_N"/>
</dbReference>
<name>A0AAV4C136_9GAST</name>
<accession>A0AAV4C136</accession>